<dbReference type="FunFam" id="1.20.210.10:FF:000002">
    <property type="entry name" value="Cytochrome o ubiquinol oxidase, subunit I"/>
    <property type="match status" value="1"/>
</dbReference>
<evidence type="ECO:0000256" key="7">
    <source>
        <dbReference type="ARBA" id="ARBA00022448"/>
    </source>
</evidence>
<organism evidence="23 24">
    <name type="scientific">Paenibacillus polymyxa</name>
    <name type="common">Bacillus polymyxa</name>
    <dbReference type="NCBI Taxonomy" id="1406"/>
    <lineage>
        <taxon>Bacteria</taxon>
        <taxon>Bacillati</taxon>
        <taxon>Bacillota</taxon>
        <taxon>Bacilli</taxon>
        <taxon>Bacillales</taxon>
        <taxon>Paenibacillaceae</taxon>
        <taxon>Paenibacillus</taxon>
    </lineage>
</organism>
<evidence type="ECO:0000256" key="9">
    <source>
        <dbReference type="ARBA" id="ARBA00022617"/>
    </source>
</evidence>
<evidence type="ECO:0000313" key="24">
    <source>
        <dbReference type="Proteomes" id="UP001055784"/>
    </source>
</evidence>
<evidence type="ECO:0000256" key="13">
    <source>
        <dbReference type="ARBA" id="ARBA00022781"/>
    </source>
</evidence>
<keyword evidence="8" id="KW-1003">Cell membrane</keyword>
<evidence type="ECO:0000256" key="20">
    <source>
        <dbReference type="ARBA" id="ARBA00030879"/>
    </source>
</evidence>
<dbReference type="AlphaFoldDB" id="A0AAE9IDE5"/>
<evidence type="ECO:0000256" key="10">
    <source>
        <dbReference type="ARBA" id="ARBA00022660"/>
    </source>
</evidence>
<dbReference type="EMBL" id="CP097770">
    <property type="protein sequence ID" value="URJ50256.2"/>
    <property type="molecule type" value="Genomic_DNA"/>
</dbReference>
<evidence type="ECO:0000256" key="19">
    <source>
        <dbReference type="ARBA" id="ARBA00023136"/>
    </source>
</evidence>
<keyword evidence="10" id="KW-0679">Respiratory chain</keyword>
<evidence type="ECO:0000256" key="14">
    <source>
        <dbReference type="ARBA" id="ARBA00022982"/>
    </source>
</evidence>
<dbReference type="CDD" id="cd01662">
    <property type="entry name" value="Ubiquinol_Oxidase_I"/>
    <property type="match status" value="1"/>
</dbReference>
<feature type="transmembrane region" description="Helical" evidence="21">
    <location>
        <begin position="139"/>
        <end position="162"/>
    </location>
</feature>
<evidence type="ECO:0000256" key="12">
    <source>
        <dbReference type="ARBA" id="ARBA00022723"/>
    </source>
</evidence>
<keyword evidence="14" id="KW-0249">Electron transport</keyword>
<feature type="transmembrane region" description="Helical" evidence="21">
    <location>
        <begin position="497"/>
        <end position="519"/>
    </location>
</feature>
<comment type="pathway">
    <text evidence="5">Energy metabolism; oxidative phosphorylation.</text>
</comment>
<feature type="transmembrane region" description="Helical" evidence="21">
    <location>
        <begin position="62"/>
        <end position="82"/>
    </location>
</feature>
<dbReference type="Pfam" id="PF00115">
    <property type="entry name" value="COX1"/>
    <property type="match status" value="1"/>
</dbReference>
<keyword evidence="17" id="KW-0186">Copper</keyword>
<keyword evidence="7" id="KW-0813">Transport</keyword>
<feature type="transmembrane region" description="Helical" evidence="21">
    <location>
        <begin position="227"/>
        <end position="255"/>
    </location>
</feature>
<dbReference type="GO" id="GO:0004129">
    <property type="term" value="F:cytochrome-c oxidase activity"/>
    <property type="evidence" value="ECO:0007669"/>
    <property type="project" value="InterPro"/>
</dbReference>
<evidence type="ECO:0000256" key="17">
    <source>
        <dbReference type="ARBA" id="ARBA00023008"/>
    </source>
</evidence>
<dbReference type="GO" id="GO:0020037">
    <property type="term" value="F:heme binding"/>
    <property type="evidence" value="ECO:0007669"/>
    <property type="project" value="InterPro"/>
</dbReference>
<evidence type="ECO:0000256" key="21">
    <source>
        <dbReference type="SAM" id="Phobius"/>
    </source>
</evidence>
<keyword evidence="11 21" id="KW-0812">Transmembrane</keyword>
<dbReference type="PANTHER" id="PTHR10422">
    <property type="entry name" value="CYTOCHROME C OXIDASE SUBUNIT 1"/>
    <property type="match status" value="1"/>
</dbReference>
<feature type="transmembrane region" description="Helical" evidence="21">
    <location>
        <begin position="20"/>
        <end position="41"/>
    </location>
</feature>
<dbReference type="InterPro" id="IPR000883">
    <property type="entry name" value="Cyt_C_Oxase_1"/>
</dbReference>
<evidence type="ECO:0000256" key="8">
    <source>
        <dbReference type="ARBA" id="ARBA00022475"/>
    </source>
</evidence>
<evidence type="ECO:0000256" key="16">
    <source>
        <dbReference type="ARBA" id="ARBA00023004"/>
    </source>
</evidence>
<feature type="transmembrane region" description="Helical" evidence="21">
    <location>
        <begin position="380"/>
        <end position="401"/>
    </location>
</feature>
<keyword evidence="15 21" id="KW-1133">Transmembrane helix</keyword>
<feature type="transmembrane region" description="Helical" evidence="21">
    <location>
        <begin position="344"/>
        <end position="368"/>
    </location>
</feature>
<keyword evidence="19 21" id="KW-0472">Membrane</keyword>
<dbReference type="GO" id="GO:0015990">
    <property type="term" value="P:electron transport coupled proton transport"/>
    <property type="evidence" value="ECO:0007669"/>
    <property type="project" value="TreeGrafter"/>
</dbReference>
<dbReference type="GO" id="GO:0046872">
    <property type="term" value="F:metal ion binding"/>
    <property type="evidence" value="ECO:0007669"/>
    <property type="project" value="UniProtKB-KW"/>
</dbReference>
<feature type="transmembrane region" description="Helical" evidence="21">
    <location>
        <begin position="593"/>
        <end position="610"/>
    </location>
</feature>
<evidence type="ECO:0000256" key="11">
    <source>
        <dbReference type="ARBA" id="ARBA00022692"/>
    </source>
</evidence>
<dbReference type="PROSITE" id="PS50855">
    <property type="entry name" value="COX1"/>
    <property type="match status" value="1"/>
</dbReference>
<evidence type="ECO:0000256" key="18">
    <source>
        <dbReference type="ARBA" id="ARBA00023065"/>
    </source>
</evidence>
<evidence type="ECO:0000256" key="4">
    <source>
        <dbReference type="ARBA" id="ARBA00004651"/>
    </source>
</evidence>
<comment type="cofactor">
    <cofactor evidence="2">
        <name>Cu cation</name>
        <dbReference type="ChEBI" id="CHEBI:23378"/>
    </cofactor>
</comment>
<comment type="catalytic activity">
    <reaction evidence="1">
        <text>2 a quinol + O2 = 2 a quinone + 2 H2O</text>
        <dbReference type="Rhea" id="RHEA:55376"/>
        <dbReference type="ChEBI" id="CHEBI:15377"/>
        <dbReference type="ChEBI" id="CHEBI:15379"/>
        <dbReference type="ChEBI" id="CHEBI:24646"/>
        <dbReference type="ChEBI" id="CHEBI:132124"/>
    </reaction>
</comment>
<keyword evidence="13" id="KW-0375">Hydrogen ion transport</keyword>
<evidence type="ECO:0000256" key="1">
    <source>
        <dbReference type="ARBA" id="ARBA00000725"/>
    </source>
</evidence>
<evidence type="ECO:0000259" key="22">
    <source>
        <dbReference type="PROSITE" id="PS50855"/>
    </source>
</evidence>
<evidence type="ECO:0000313" key="23">
    <source>
        <dbReference type="EMBL" id="URJ50256.2"/>
    </source>
</evidence>
<dbReference type="Proteomes" id="UP001055784">
    <property type="component" value="Chromosome"/>
</dbReference>
<sequence>MLDKIKEFASTFFVTGDPMIYGADVSIALATIGIVFVLTYFKKWGWLWKNWLTTVDHKKVGIMYILAAILMLFRGGVDALLMRVQLATPDVTLLHPEHYNQIFTTHGTIMILFMAMPLMFGLFNIAVPLQIGARDVAFPFLNALSFWLFFMGAMLFNLSFVIGGSPDAGWLSYPPLSELQFSPGVGQNFYIWGIQISGIGSLATGINFIVTIIKMRAPGMTWMKMPVFTWSVFSSCVIIIFAFPILTVTLALLFLDRFGGGHFFTLDFGGNPMMYINLIWMWGHPEVYIVVLPAFGIYSEVISVFSKKKLFGYKSMVYAMFIIAILSFFTWAHHFFTMGSGADVNAFFAISTMVIAIPTGVKVFNWLFTMYRGKITFKTPMMWSIAFIPNFLIAGLTGVMLSVAPADFQFHNSYFLIAHFHSALIGGVVFGYLAGLYYWWPKMFGFTLPETPGKWAFWFWNIGFYVCFIPQYSLGLMGMTRRLSTYGWDTGWQPLNLVSTVGAFLMGIGFLFQVLQILLGIKNYRKLKDTTGDPWGGHTLEWSIPSPAPEYNFATIPQVEERDDWWAEKDKRAKGIFRKQPPIEAIHMPKNSAIPFIMSVFFFIAGFGFVFGWSFFYIPGLIGVAICMICRSFFSYDGDYYIPADEVKRTEAAIRGLYNGTSSSTPKP</sequence>
<dbReference type="SUPFAM" id="SSF81442">
    <property type="entry name" value="Cytochrome c oxidase subunit I-like"/>
    <property type="match status" value="1"/>
</dbReference>
<evidence type="ECO:0000256" key="5">
    <source>
        <dbReference type="ARBA" id="ARBA00004673"/>
    </source>
</evidence>
<comment type="similarity">
    <text evidence="6">Belongs to the heme-copper respiratory oxidase family.</text>
</comment>
<evidence type="ECO:0000256" key="15">
    <source>
        <dbReference type="ARBA" id="ARBA00022989"/>
    </source>
</evidence>
<proteinExistence type="inferred from homology"/>
<dbReference type="InterPro" id="IPR023616">
    <property type="entry name" value="Cyt_c_oxase-like_su1_dom"/>
</dbReference>
<dbReference type="GO" id="GO:0009060">
    <property type="term" value="P:aerobic respiration"/>
    <property type="evidence" value="ECO:0007669"/>
    <property type="project" value="InterPro"/>
</dbReference>
<keyword evidence="16" id="KW-0408">Iron</keyword>
<dbReference type="GO" id="GO:0009486">
    <property type="term" value="F:cytochrome bo3 ubiquinol oxidase activity"/>
    <property type="evidence" value="ECO:0007669"/>
    <property type="project" value="TreeGrafter"/>
</dbReference>
<dbReference type="PANTHER" id="PTHR10422:SF35">
    <property type="entry name" value="CYTOCHROME BO(3) UBIQUINOL OXIDASE SUBUNIT 1"/>
    <property type="match status" value="1"/>
</dbReference>
<feature type="transmembrane region" description="Helical" evidence="21">
    <location>
        <begin position="189"/>
        <end position="215"/>
    </location>
</feature>
<feature type="domain" description="Cytochrome oxidase subunit I profile" evidence="22">
    <location>
        <begin position="40"/>
        <end position="560"/>
    </location>
</feature>
<evidence type="ECO:0000256" key="3">
    <source>
        <dbReference type="ARBA" id="ARBA00001951"/>
    </source>
</evidence>
<accession>A0AAE9IDE5</accession>
<keyword evidence="12" id="KW-0479">Metal-binding</keyword>
<dbReference type="GO" id="GO:0022904">
    <property type="term" value="P:respiratory electron transport chain"/>
    <property type="evidence" value="ECO:0007669"/>
    <property type="project" value="TreeGrafter"/>
</dbReference>
<evidence type="ECO:0000256" key="2">
    <source>
        <dbReference type="ARBA" id="ARBA00001935"/>
    </source>
</evidence>
<reference evidence="23" key="1">
    <citation type="submission" date="2022-11" db="EMBL/GenBank/DDBJ databases">
        <authorList>
            <person name="Vasilchenko N.G."/>
            <person name="Prazdnova E.V."/>
            <person name="Gorovtsov A.V."/>
            <person name="Chistyakov V.A."/>
            <person name="Pak M.L."/>
        </authorList>
    </citation>
    <scope>NUCLEOTIDE SEQUENCE</scope>
    <source>
        <strain evidence="23">R 4.5</strain>
    </source>
</reference>
<evidence type="ECO:0000256" key="6">
    <source>
        <dbReference type="ARBA" id="ARBA00009578"/>
    </source>
</evidence>
<keyword evidence="18" id="KW-0406">Ion transport</keyword>
<feature type="transmembrane region" description="Helical" evidence="21">
    <location>
        <begin position="102"/>
        <end position="127"/>
    </location>
</feature>
<dbReference type="Gene3D" id="1.20.210.10">
    <property type="entry name" value="Cytochrome c oxidase-like, subunit I domain"/>
    <property type="match status" value="1"/>
</dbReference>
<comment type="subcellular location">
    <subcellularLocation>
        <location evidence="4">Cell membrane</location>
        <topology evidence="4">Multi-pass membrane protein</topology>
    </subcellularLocation>
</comment>
<dbReference type="GO" id="GO:0005886">
    <property type="term" value="C:plasma membrane"/>
    <property type="evidence" value="ECO:0007669"/>
    <property type="project" value="UniProtKB-SubCell"/>
</dbReference>
<gene>
    <name evidence="23" type="ORF">MF626_004703</name>
</gene>
<dbReference type="PRINTS" id="PR01165">
    <property type="entry name" value="CYCOXIDASEI"/>
</dbReference>
<feature type="transmembrane region" description="Helical" evidence="21">
    <location>
        <begin position="455"/>
        <end position="477"/>
    </location>
</feature>
<feature type="transmembrane region" description="Helical" evidence="21">
    <location>
        <begin position="310"/>
        <end position="332"/>
    </location>
</feature>
<dbReference type="InterPro" id="IPR036927">
    <property type="entry name" value="Cyt_c_oxase-like_su1_sf"/>
</dbReference>
<feature type="transmembrane region" description="Helical" evidence="21">
    <location>
        <begin position="275"/>
        <end position="298"/>
    </location>
</feature>
<keyword evidence="9" id="KW-0349">Heme</keyword>
<name>A0AAE9IDE5_PAEPO</name>
<protein>
    <recommendedName>
        <fullName evidence="20">Quinol oxidase polypeptide I</fullName>
    </recommendedName>
</protein>
<comment type="cofactor">
    <cofactor evidence="3">
        <name>ferriheme a</name>
        <dbReference type="ChEBI" id="CHEBI:60532"/>
    </cofactor>
</comment>
<feature type="transmembrane region" description="Helical" evidence="21">
    <location>
        <begin position="413"/>
        <end position="434"/>
    </location>
</feature>